<dbReference type="PANTHER" id="PTHR38519:SF3">
    <property type="entry name" value="PRA1 FAMILY PROTEIN"/>
    <property type="match status" value="1"/>
</dbReference>
<protein>
    <recommendedName>
        <fullName evidence="7">PRA1 family protein</fullName>
    </recommendedName>
</protein>
<dbReference type="PANTHER" id="PTHR38519">
    <property type="entry name" value="PRA1 FAMILY PROTEIN"/>
    <property type="match status" value="1"/>
</dbReference>
<dbReference type="RefSeq" id="XP_021801516.1">
    <property type="nucleotide sequence ID" value="XM_021945824.1"/>
</dbReference>
<feature type="compositionally biased region" description="Basic and acidic residues" evidence="8">
    <location>
        <begin position="55"/>
        <end position="64"/>
    </location>
</feature>
<proteinExistence type="inferred from homology"/>
<keyword evidence="4 7" id="KW-0812">Transmembrane</keyword>
<comment type="subcellular location">
    <subcellularLocation>
        <location evidence="2">Endomembrane system</location>
        <topology evidence="2">Multi-pass membrane protein</topology>
    </subcellularLocation>
    <subcellularLocation>
        <location evidence="7">Membrane</location>
        <topology evidence="7">Multi-pass membrane protein</topology>
    </subcellularLocation>
</comment>
<sequence>MHNFLIYHRTSNPKTSTTTSFQNPSIQIIIHHMASYGTMQRPSTTSTSTLPTTTHPHEPKDTTRKTRNDFKLLFPFNIPATPEAAAVRIIRNLGYFRLYYILFIWTILFITLLPKRKVSLIFLVAMTAVTCLYLVLLRVVPNSVVLHRIIDRRLVLALLAIVTMVELILTLAALHLFLTLGCGTPVVLVHAVLRVRDDLFVEEEACAAGELVPLRTTSEPKLSDAV</sequence>
<evidence type="ECO:0000256" key="4">
    <source>
        <dbReference type="ARBA" id="ARBA00022692"/>
    </source>
</evidence>
<dbReference type="InterPro" id="IPR004895">
    <property type="entry name" value="Prenylated_rab_accept_PRA1"/>
</dbReference>
<evidence type="ECO:0000256" key="7">
    <source>
        <dbReference type="RuleBase" id="RU363107"/>
    </source>
</evidence>
<comment type="similarity">
    <text evidence="3 7">Belongs to the PRA1 family.</text>
</comment>
<evidence type="ECO:0000256" key="1">
    <source>
        <dbReference type="ARBA" id="ARBA00002501"/>
    </source>
</evidence>
<gene>
    <name evidence="10" type="primary">LOC110745701</name>
</gene>
<evidence type="ECO:0000256" key="3">
    <source>
        <dbReference type="ARBA" id="ARBA00006483"/>
    </source>
</evidence>
<feature type="transmembrane region" description="Helical" evidence="7">
    <location>
        <begin position="153"/>
        <end position="178"/>
    </location>
</feature>
<dbReference type="Pfam" id="PF03208">
    <property type="entry name" value="PRA1"/>
    <property type="match status" value="1"/>
</dbReference>
<evidence type="ECO:0000256" key="2">
    <source>
        <dbReference type="ARBA" id="ARBA00004127"/>
    </source>
</evidence>
<dbReference type="GO" id="GO:0005783">
    <property type="term" value="C:endoplasmic reticulum"/>
    <property type="evidence" value="ECO:0007669"/>
    <property type="project" value="UniProtKB-ARBA"/>
</dbReference>
<feature type="transmembrane region" description="Helical" evidence="7">
    <location>
        <begin position="98"/>
        <end position="114"/>
    </location>
</feature>
<organism evidence="9 10">
    <name type="scientific">Prunus avium</name>
    <name type="common">Cherry</name>
    <name type="synonym">Cerasus avium</name>
    <dbReference type="NCBI Taxonomy" id="42229"/>
    <lineage>
        <taxon>Eukaryota</taxon>
        <taxon>Viridiplantae</taxon>
        <taxon>Streptophyta</taxon>
        <taxon>Embryophyta</taxon>
        <taxon>Tracheophyta</taxon>
        <taxon>Spermatophyta</taxon>
        <taxon>Magnoliopsida</taxon>
        <taxon>eudicotyledons</taxon>
        <taxon>Gunneridae</taxon>
        <taxon>Pentapetalae</taxon>
        <taxon>rosids</taxon>
        <taxon>fabids</taxon>
        <taxon>Rosales</taxon>
        <taxon>Rosaceae</taxon>
        <taxon>Amygdaloideae</taxon>
        <taxon>Amygdaleae</taxon>
        <taxon>Prunus</taxon>
    </lineage>
</organism>
<name>A0A6P5RKW8_PRUAV</name>
<reference evidence="10" key="1">
    <citation type="submission" date="2025-08" db="UniProtKB">
        <authorList>
            <consortium name="RefSeq"/>
        </authorList>
    </citation>
    <scope>IDENTIFICATION</scope>
</reference>
<dbReference type="Proteomes" id="UP000515124">
    <property type="component" value="Unplaced"/>
</dbReference>
<keyword evidence="6 7" id="KW-0472">Membrane</keyword>
<feature type="compositionally biased region" description="Low complexity" evidence="8">
    <location>
        <begin position="42"/>
        <end position="54"/>
    </location>
</feature>
<comment type="function">
    <text evidence="1 7">May be involved in both secretory and endocytic intracellular trafficking in the endosomal/prevacuolar compartments.</text>
</comment>
<dbReference type="KEGG" id="pavi:110745701"/>
<keyword evidence="5 7" id="KW-1133">Transmembrane helix</keyword>
<dbReference type="GO" id="GO:0016192">
    <property type="term" value="P:vesicle-mediated transport"/>
    <property type="evidence" value="ECO:0007669"/>
    <property type="project" value="UniProtKB-ARBA"/>
</dbReference>
<dbReference type="GeneID" id="110745701"/>
<evidence type="ECO:0000313" key="9">
    <source>
        <dbReference type="Proteomes" id="UP000515124"/>
    </source>
</evidence>
<keyword evidence="9" id="KW-1185">Reference proteome</keyword>
<accession>A0A6P5RKW8</accession>
<keyword evidence="7" id="KW-0813">Transport</keyword>
<dbReference type="AlphaFoldDB" id="A0A6P5RKW8"/>
<evidence type="ECO:0000256" key="8">
    <source>
        <dbReference type="SAM" id="MobiDB-lite"/>
    </source>
</evidence>
<feature type="region of interest" description="Disordered" evidence="8">
    <location>
        <begin position="40"/>
        <end position="64"/>
    </location>
</feature>
<evidence type="ECO:0000313" key="10">
    <source>
        <dbReference type="RefSeq" id="XP_021801516.1"/>
    </source>
</evidence>
<evidence type="ECO:0000256" key="6">
    <source>
        <dbReference type="ARBA" id="ARBA00023136"/>
    </source>
</evidence>
<feature type="transmembrane region" description="Helical" evidence="7">
    <location>
        <begin position="120"/>
        <end position="141"/>
    </location>
</feature>
<evidence type="ECO:0000256" key="5">
    <source>
        <dbReference type="ARBA" id="ARBA00022989"/>
    </source>
</evidence>
<dbReference type="GO" id="GO:0016020">
    <property type="term" value="C:membrane"/>
    <property type="evidence" value="ECO:0007669"/>
    <property type="project" value="UniProtKB-SubCell"/>
</dbReference>